<dbReference type="GO" id="GO:0019684">
    <property type="term" value="P:photosynthesis, light reaction"/>
    <property type="evidence" value="ECO:0007669"/>
    <property type="project" value="InterPro"/>
</dbReference>
<dbReference type="InterPro" id="IPR014747">
    <property type="entry name" value="Bac_photo_RC_H_C"/>
</dbReference>
<sequence>MITMEQVHDLLSREGSVVGNDGSKIGSVTQIYLDDQTDRPEWATVKTGWFGATEAFVPLAEADLAGEDLKVPFDKDTIKDAPQVETHDGHLTQEDEAELYRHYGMDYSESRSDTGLPAGGAPGREGAGTSPTDGTARRDTSGTTTDDAMTRSEERLNVGTERRESGKARLRKYVVTENVTKTVPVSREEVRVEREPITDANRDKAMAGNDITDAEHEVTLHEERPTVEKEAVPVERVRMNTEKVTDQEPVSEEVRKEKIEAETPQSQSGAEGQTKPRTGQHRKSDQG</sequence>
<dbReference type="eggNOG" id="COG3861">
    <property type="taxonomic scope" value="Bacteria"/>
</dbReference>
<gene>
    <name evidence="4" type="ORF">N802_16360</name>
</gene>
<dbReference type="RefSeq" id="WP_052109671.1">
    <property type="nucleotide sequence ID" value="NZ_AVPJ01000005.1"/>
</dbReference>
<dbReference type="Gene3D" id="3.90.50.10">
    <property type="entry name" value="Photosynthetic Reaction Center, subunit H, domain 2"/>
    <property type="match status" value="1"/>
</dbReference>
<feature type="compositionally biased region" description="Basic and acidic residues" evidence="1">
    <location>
        <begin position="215"/>
        <end position="261"/>
    </location>
</feature>
<dbReference type="InterPro" id="IPR019060">
    <property type="entry name" value="DUF2382"/>
</dbReference>
<accession>A0A0A0J6I6</accession>
<evidence type="ECO:0000313" key="5">
    <source>
        <dbReference type="Proteomes" id="UP000030002"/>
    </source>
</evidence>
<dbReference type="PANTHER" id="PTHR38463">
    <property type="entry name" value="STRESS RESPONSE PROTEIN YSNF"/>
    <property type="match status" value="1"/>
</dbReference>
<dbReference type="PANTHER" id="PTHR38463:SF1">
    <property type="entry name" value="STRESS RESPONSE PROTEIN YSNF"/>
    <property type="match status" value="1"/>
</dbReference>
<dbReference type="Proteomes" id="UP000030002">
    <property type="component" value="Unassembled WGS sequence"/>
</dbReference>
<organism evidence="4 5">
    <name type="scientific">Knoellia sinensis KCTC 19936</name>
    <dbReference type="NCBI Taxonomy" id="1385520"/>
    <lineage>
        <taxon>Bacteria</taxon>
        <taxon>Bacillati</taxon>
        <taxon>Actinomycetota</taxon>
        <taxon>Actinomycetes</taxon>
        <taxon>Micrococcales</taxon>
        <taxon>Intrasporangiaceae</taxon>
        <taxon>Knoellia</taxon>
    </lineage>
</organism>
<dbReference type="OrthoDB" id="3712018at2"/>
<feature type="domain" description="DUF2382" evidence="3">
    <location>
        <begin position="149"/>
        <end position="260"/>
    </location>
</feature>
<dbReference type="GO" id="GO:0030077">
    <property type="term" value="C:plasma membrane light-harvesting complex"/>
    <property type="evidence" value="ECO:0007669"/>
    <property type="project" value="InterPro"/>
</dbReference>
<dbReference type="InterPro" id="IPR011033">
    <property type="entry name" value="PRC_barrel-like_sf"/>
</dbReference>
<evidence type="ECO:0000259" key="3">
    <source>
        <dbReference type="Pfam" id="PF09557"/>
    </source>
</evidence>
<feature type="compositionally biased region" description="Polar residues" evidence="1">
    <location>
        <begin position="263"/>
        <end position="277"/>
    </location>
</feature>
<dbReference type="Pfam" id="PF09557">
    <property type="entry name" value="DUF2382"/>
    <property type="match status" value="1"/>
</dbReference>
<dbReference type="EMBL" id="AVPJ01000005">
    <property type="protein sequence ID" value="KGN32950.1"/>
    <property type="molecule type" value="Genomic_DNA"/>
</dbReference>
<feature type="domain" description="PRC-barrel" evidence="2">
    <location>
        <begin position="16"/>
        <end position="77"/>
    </location>
</feature>
<comment type="caution">
    <text evidence="4">The sequence shown here is derived from an EMBL/GenBank/DDBJ whole genome shotgun (WGS) entry which is preliminary data.</text>
</comment>
<name>A0A0A0J6I6_9MICO</name>
<proteinExistence type="predicted"/>
<feature type="compositionally biased region" description="Basic and acidic residues" evidence="1">
    <location>
        <begin position="148"/>
        <end position="167"/>
    </location>
</feature>
<reference evidence="4 5" key="1">
    <citation type="submission" date="2013-08" db="EMBL/GenBank/DDBJ databases">
        <title>The genome sequence of Knoellia sinensis.</title>
        <authorList>
            <person name="Zhu W."/>
            <person name="Wang G."/>
        </authorList>
    </citation>
    <scope>NUCLEOTIDE SEQUENCE [LARGE SCALE GENOMIC DNA]</scope>
    <source>
        <strain evidence="4 5">KCTC 19936</strain>
    </source>
</reference>
<evidence type="ECO:0000259" key="2">
    <source>
        <dbReference type="Pfam" id="PF05239"/>
    </source>
</evidence>
<dbReference type="STRING" id="1385520.N802_16360"/>
<dbReference type="InterPro" id="IPR052967">
    <property type="entry name" value="Stress_Response_Assoc"/>
</dbReference>
<evidence type="ECO:0000256" key="1">
    <source>
        <dbReference type="SAM" id="MobiDB-lite"/>
    </source>
</evidence>
<keyword evidence="5" id="KW-1185">Reference proteome</keyword>
<dbReference type="Pfam" id="PF05239">
    <property type="entry name" value="PRC"/>
    <property type="match status" value="1"/>
</dbReference>
<dbReference type="SUPFAM" id="SSF50346">
    <property type="entry name" value="PRC-barrel domain"/>
    <property type="match status" value="1"/>
</dbReference>
<protein>
    <submittedName>
        <fullName evidence="4">Photosystem reaction center subunit H</fullName>
    </submittedName>
</protein>
<feature type="compositionally biased region" description="Gly residues" evidence="1">
    <location>
        <begin position="117"/>
        <end position="126"/>
    </location>
</feature>
<dbReference type="AlphaFoldDB" id="A0A0A0J6I6"/>
<dbReference type="InterPro" id="IPR027275">
    <property type="entry name" value="PRC-brl_dom"/>
</dbReference>
<feature type="region of interest" description="Disordered" evidence="1">
    <location>
        <begin position="107"/>
        <end position="167"/>
    </location>
</feature>
<feature type="region of interest" description="Disordered" evidence="1">
    <location>
        <begin position="215"/>
        <end position="287"/>
    </location>
</feature>
<evidence type="ECO:0000313" key="4">
    <source>
        <dbReference type="EMBL" id="KGN32950.1"/>
    </source>
</evidence>